<organism evidence="1 2">
    <name type="scientific">Streptomyces atrovirens</name>
    <dbReference type="NCBI Taxonomy" id="285556"/>
    <lineage>
        <taxon>Bacteria</taxon>
        <taxon>Bacillati</taxon>
        <taxon>Actinomycetota</taxon>
        <taxon>Actinomycetes</taxon>
        <taxon>Kitasatosporales</taxon>
        <taxon>Streptomycetaceae</taxon>
        <taxon>Streptomyces</taxon>
    </lineage>
</organism>
<accession>A0ABW0DS10</accession>
<dbReference type="RefSeq" id="WP_344557999.1">
    <property type="nucleotide sequence ID" value="NZ_BAAATG010000010.1"/>
</dbReference>
<evidence type="ECO:0008006" key="3">
    <source>
        <dbReference type="Google" id="ProtNLM"/>
    </source>
</evidence>
<gene>
    <name evidence="1" type="ORF">ACFPWV_13230</name>
</gene>
<keyword evidence="2" id="KW-1185">Reference proteome</keyword>
<name>A0ABW0DS10_9ACTN</name>
<dbReference type="PROSITE" id="PS51257">
    <property type="entry name" value="PROKAR_LIPOPROTEIN"/>
    <property type="match status" value="1"/>
</dbReference>
<dbReference type="Proteomes" id="UP001596035">
    <property type="component" value="Unassembled WGS sequence"/>
</dbReference>
<evidence type="ECO:0000313" key="2">
    <source>
        <dbReference type="Proteomes" id="UP001596035"/>
    </source>
</evidence>
<reference evidence="2" key="1">
    <citation type="journal article" date="2019" name="Int. J. Syst. Evol. Microbiol.">
        <title>The Global Catalogue of Microorganisms (GCM) 10K type strain sequencing project: providing services to taxonomists for standard genome sequencing and annotation.</title>
        <authorList>
            <consortium name="The Broad Institute Genomics Platform"/>
            <consortium name="The Broad Institute Genome Sequencing Center for Infectious Disease"/>
            <person name="Wu L."/>
            <person name="Ma J."/>
        </authorList>
    </citation>
    <scope>NUCLEOTIDE SEQUENCE [LARGE SCALE GENOMIC DNA]</scope>
    <source>
        <strain evidence="2">CGMCC 4.7131</strain>
    </source>
</reference>
<dbReference type="EMBL" id="JBHSKN010000011">
    <property type="protein sequence ID" value="MFC5240865.1"/>
    <property type="molecule type" value="Genomic_DNA"/>
</dbReference>
<protein>
    <recommendedName>
        <fullName evidence="3">DUF3558 domain-containing protein</fullName>
    </recommendedName>
</protein>
<evidence type="ECO:0000313" key="1">
    <source>
        <dbReference type="EMBL" id="MFC5240865.1"/>
    </source>
</evidence>
<proteinExistence type="predicted"/>
<comment type="caution">
    <text evidence="1">The sequence shown here is derived from an EMBL/GenBank/DDBJ whole genome shotgun (WGS) entry which is preliminary data.</text>
</comment>
<sequence>MSSPTRRTAALGLVLTCLVVSCGRGDKPQPPEEICGTPVDWELAEPLVESAEDLHEYSRVDRSKAISAPCTLFSGDDREMEFNFYWTSDAPGLAQRSEFDPVLEDVSQFRKADIGDEAIIGRNGAIVSASCVTDRGRYFTLKLHLPQASILEEANRAKMEKFMRAYFPATVKTLDCR</sequence>